<organism evidence="1 2">
    <name type="scientific">Dendrobium thyrsiflorum</name>
    <name type="common">Pinecone-like raceme dendrobium</name>
    <name type="synonym">Orchid</name>
    <dbReference type="NCBI Taxonomy" id="117978"/>
    <lineage>
        <taxon>Eukaryota</taxon>
        <taxon>Viridiplantae</taxon>
        <taxon>Streptophyta</taxon>
        <taxon>Embryophyta</taxon>
        <taxon>Tracheophyta</taxon>
        <taxon>Spermatophyta</taxon>
        <taxon>Magnoliopsida</taxon>
        <taxon>Liliopsida</taxon>
        <taxon>Asparagales</taxon>
        <taxon>Orchidaceae</taxon>
        <taxon>Epidendroideae</taxon>
        <taxon>Malaxideae</taxon>
        <taxon>Dendrobiinae</taxon>
        <taxon>Dendrobium</taxon>
    </lineage>
</organism>
<protein>
    <submittedName>
        <fullName evidence="1">Uncharacterized protein</fullName>
    </submittedName>
</protein>
<evidence type="ECO:0000313" key="1">
    <source>
        <dbReference type="EMBL" id="KAL0920117.1"/>
    </source>
</evidence>
<dbReference type="AlphaFoldDB" id="A0ABD0V4Y9"/>
<proteinExistence type="predicted"/>
<keyword evidence="2" id="KW-1185">Reference proteome</keyword>
<accession>A0ABD0V4Y9</accession>
<dbReference type="Proteomes" id="UP001552299">
    <property type="component" value="Unassembled WGS sequence"/>
</dbReference>
<evidence type="ECO:0000313" key="2">
    <source>
        <dbReference type="Proteomes" id="UP001552299"/>
    </source>
</evidence>
<name>A0ABD0V4Y9_DENTH</name>
<comment type="caution">
    <text evidence="1">The sequence shown here is derived from an EMBL/GenBank/DDBJ whole genome shotgun (WGS) entry which is preliminary data.</text>
</comment>
<gene>
    <name evidence="1" type="ORF">M5K25_009228</name>
</gene>
<reference evidence="1 2" key="1">
    <citation type="journal article" date="2024" name="Plant Biotechnol. J.">
        <title>Dendrobium thyrsiflorum genome and its molecular insights into genes involved in important horticultural traits.</title>
        <authorList>
            <person name="Chen B."/>
            <person name="Wang J.Y."/>
            <person name="Zheng P.J."/>
            <person name="Li K.L."/>
            <person name="Liang Y.M."/>
            <person name="Chen X.F."/>
            <person name="Zhang C."/>
            <person name="Zhao X."/>
            <person name="He X."/>
            <person name="Zhang G.Q."/>
            <person name="Liu Z.J."/>
            <person name="Xu Q."/>
        </authorList>
    </citation>
    <scope>NUCLEOTIDE SEQUENCE [LARGE SCALE GENOMIC DNA]</scope>
    <source>
        <strain evidence="1">GZMU011</strain>
    </source>
</reference>
<dbReference type="EMBL" id="JANQDX010000008">
    <property type="protein sequence ID" value="KAL0920117.1"/>
    <property type="molecule type" value="Genomic_DNA"/>
</dbReference>
<sequence length="95" mass="10783">MTSFEVLQEPEARILGGRVVGGITQRFAARLLQQIRNIPIKQMIQEKSTRLKESLAILTDESLEAKERCNEIFGVLCIFGAKMRIAYCGIRMLKL</sequence>